<dbReference type="OrthoDB" id="2370443at2759"/>
<name>A0A9P6TX71_9FUNG</name>
<comment type="caution">
    <text evidence="3">The sequence shown here is derived from an EMBL/GenBank/DDBJ whole genome shotgun (WGS) entry which is preliminary data.</text>
</comment>
<sequence>MEAPLPQPPANETSQFYSSNTPPVRVGSLLLQSINVTVPTFTKDLDLGSIANPQKHSTLKQYLFASLLLKPVFSLLLDCFSLAFLTTWVKDSTGKGNSSGLIVYALATAGSIAILAYGGWRAQLVLKKKHIQAIFVNREAYRWVCFRNKERFLFFERVGQGYGHMDALVFFTWFTLRDWMQHLLFDLPRLVVNCTILGQVAYQQSLKDKGEIPTLNLPELNGVTHVALALNIILHLCNLAQFLGALFVMAMVRMGKLISLRKDEHLHTYCQRNLNVRVVRLYKLAKAPGTTAPLRDNNQLEQQMNQYRAEEEAAGLGPEGGIDLSLAALAWDTETQDEQIDYNHYAYRPRPKSHNPPSRKSTMDQERIEMTETGTQGRPTSFQHSPSSATVAPAPAPVPGSFSHAQMQHFQLQREKYGDNKELYESMVWASSGPNVAASGNSQQQYVAPPLPSSRSQWAHGVTAPTPGAVPPPIPRKNF</sequence>
<feature type="region of interest" description="Disordered" evidence="1">
    <location>
        <begin position="432"/>
        <end position="479"/>
    </location>
</feature>
<feature type="compositionally biased region" description="Basic and acidic residues" evidence="1">
    <location>
        <begin position="361"/>
        <end position="370"/>
    </location>
</feature>
<dbReference type="PANTHER" id="PTHR36424">
    <property type="entry name" value="PHEROMONE-REGULATED MEMBRANE PROTEIN 6"/>
    <property type="match status" value="1"/>
</dbReference>
<dbReference type="PANTHER" id="PTHR36424:SF1">
    <property type="entry name" value="LOW AFFINITY K(+) TRANSPORTER 1-RELATED"/>
    <property type="match status" value="1"/>
</dbReference>
<keyword evidence="4" id="KW-1185">Reference proteome</keyword>
<feature type="compositionally biased region" description="Polar residues" evidence="1">
    <location>
        <begin position="372"/>
        <end position="384"/>
    </location>
</feature>
<evidence type="ECO:0000313" key="4">
    <source>
        <dbReference type="Proteomes" id="UP000726737"/>
    </source>
</evidence>
<feature type="transmembrane region" description="Helical" evidence="2">
    <location>
        <begin position="222"/>
        <end position="252"/>
    </location>
</feature>
<protein>
    <submittedName>
        <fullName evidence="3">Uncharacterized protein</fullName>
    </submittedName>
</protein>
<feature type="transmembrane region" description="Helical" evidence="2">
    <location>
        <begin position="101"/>
        <end position="120"/>
    </location>
</feature>
<proteinExistence type="predicted"/>
<accession>A0A9P6TX71</accession>
<dbReference type="Pfam" id="PF16944">
    <property type="entry name" value="KCH"/>
    <property type="match status" value="1"/>
</dbReference>
<dbReference type="EMBL" id="JAAAJA010000758">
    <property type="protein sequence ID" value="KAG0249850.1"/>
    <property type="molecule type" value="Genomic_DNA"/>
</dbReference>
<feature type="transmembrane region" description="Helical" evidence="2">
    <location>
        <begin position="62"/>
        <end position="89"/>
    </location>
</feature>
<organism evidence="3 4">
    <name type="scientific">Mortierella polycephala</name>
    <dbReference type="NCBI Taxonomy" id="41804"/>
    <lineage>
        <taxon>Eukaryota</taxon>
        <taxon>Fungi</taxon>
        <taxon>Fungi incertae sedis</taxon>
        <taxon>Mucoromycota</taxon>
        <taxon>Mortierellomycotina</taxon>
        <taxon>Mortierellomycetes</taxon>
        <taxon>Mortierellales</taxon>
        <taxon>Mortierellaceae</taxon>
        <taxon>Mortierella</taxon>
    </lineage>
</organism>
<dbReference type="InterPro" id="IPR031606">
    <property type="entry name" value="Kch1/2"/>
</dbReference>
<feature type="compositionally biased region" description="Low complexity" evidence="1">
    <location>
        <begin position="385"/>
        <end position="402"/>
    </location>
</feature>
<dbReference type="GO" id="GO:0005886">
    <property type="term" value="C:plasma membrane"/>
    <property type="evidence" value="ECO:0007669"/>
    <property type="project" value="InterPro"/>
</dbReference>
<reference evidence="3" key="1">
    <citation type="journal article" date="2020" name="Fungal Divers.">
        <title>Resolving the Mortierellaceae phylogeny through synthesis of multi-gene phylogenetics and phylogenomics.</title>
        <authorList>
            <person name="Vandepol N."/>
            <person name="Liber J."/>
            <person name="Desiro A."/>
            <person name="Na H."/>
            <person name="Kennedy M."/>
            <person name="Barry K."/>
            <person name="Grigoriev I.V."/>
            <person name="Miller A.N."/>
            <person name="O'Donnell K."/>
            <person name="Stajich J.E."/>
            <person name="Bonito G."/>
        </authorList>
    </citation>
    <scope>NUCLEOTIDE SEQUENCE</scope>
    <source>
        <strain evidence="3">KOD948</strain>
    </source>
</reference>
<evidence type="ECO:0000256" key="2">
    <source>
        <dbReference type="SAM" id="Phobius"/>
    </source>
</evidence>
<keyword evidence="2" id="KW-0472">Membrane</keyword>
<feature type="compositionally biased region" description="Polar residues" evidence="1">
    <location>
        <begin position="432"/>
        <end position="446"/>
    </location>
</feature>
<evidence type="ECO:0000313" key="3">
    <source>
        <dbReference type="EMBL" id="KAG0249850.1"/>
    </source>
</evidence>
<evidence type="ECO:0000256" key="1">
    <source>
        <dbReference type="SAM" id="MobiDB-lite"/>
    </source>
</evidence>
<feature type="region of interest" description="Disordered" evidence="1">
    <location>
        <begin position="344"/>
        <end position="402"/>
    </location>
</feature>
<dbReference type="AlphaFoldDB" id="A0A9P6TX71"/>
<keyword evidence="2" id="KW-0812">Transmembrane</keyword>
<keyword evidence="2" id="KW-1133">Transmembrane helix</keyword>
<dbReference type="GO" id="GO:0015079">
    <property type="term" value="F:potassium ion transmembrane transporter activity"/>
    <property type="evidence" value="ECO:0007669"/>
    <property type="project" value="InterPro"/>
</dbReference>
<feature type="compositionally biased region" description="Pro residues" evidence="1">
    <location>
        <begin position="468"/>
        <end position="479"/>
    </location>
</feature>
<dbReference type="Proteomes" id="UP000726737">
    <property type="component" value="Unassembled WGS sequence"/>
</dbReference>
<gene>
    <name evidence="3" type="ORF">BG011_008868</name>
</gene>